<dbReference type="AlphaFoldDB" id="A0A7J3ZJJ0"/>
<reference evidence="1" key="1">
    <citation type="journal article" date="2020" name="mSystems">
        <title>Genome- and Community-Level Interaction Insights into Carbon Utilization and Element Cycling Functions of Hydrothermarchaeota in Hydrothermal Sediment.</title>
        <authorList>
            <person name="Zhou Z."/>
            <person name="Liu Y."/>
            <person name="Xu W."/>
            <person name="Pan J."/>
            <person name="Luo Z.H."/>
            <person name="Li M."/>
        </authorList>
    </citation>
    <scope>NUCLEOTIDE SEQUENCE [LARGE SCALE GENOMIC DNA]</scope>
    <source>
        <strain evidence="1">SpSt-1116</strain>
    </source>
</reference>
<organism evidence="1">
    <name type="scientific">Fervidicoccus fontis</name>
    <dbReference type="NCBI Taxonomy" id="683846"/>
    <lineage>
        <taxon>Archaea</taxon>
        <taxon>Thermoproteota</taxon>
        <taxon>Thermoprotei</taxon>
        <taxon>Fervidicoccales</taxon>
        <taxon>Fervidicoccaceae</taxon>
        <taxon>Fervidicoccus</taxon>
    </lineage>
</organism>
<accession>A0A7J3ZJJ0</accession>
<sequence length="79" mass="9175">MVSNLDDIVKKMVLEARRLYPNATIKEVKVHKSKVVLFGRAGRNWFKAVIYKNGRVFAYSSSQSLEFKLKRVLEVSEQE</sequence>
<proteinExistence type="predicted"/>
<name>A0A7J3ZJJ0_9CREN</name>
<evidence type="ECO:0000313" key="1">
    <source>
        <dbReference type="EMBL" id="HHQ80219.1"/>
    </source>
</evidence>
<gene>
    <name evidence="1" type="ORF">ENM78_01970</name>
</gene>
<protein>
    <submittedName>
        <fullName evidence="1">Uncharacterized protein</fullName>
    </submittedName>
</protein>
<dbReference type="EMBL" id="DRZC01000028">
    <property type="protein sequence ID" value="HHQ80219.1"/>
    <property type="molecule type" value="Genomic_DNA"/>
</dbReference>
<comment type="caution">
    <text evidence="1">The sequence shown here is derived from an EMBL/GenBank/DDBJ whole genome shotgun (WGS) entry which is preliminary data.</text>
</comment>